<dbReference type="Proteomes" id="UP001341297">
    <property type="component" value="Unassembled WGS sequence"/>
</dbReference>
<dbReference type="InterPro" id="IPR008254">
    <property type="entry name" value="Flavodoxin/NO_synth"/>
</dbReference>
<dbReference type="OrthoDB" id="9790745at2"/>
<comment type="similarity">
    <text evidence="3 8">Belongs to the flavodoxin family.</text>
</comment>
<dbReference type="InterPro" id="IPR050619">
    <property type="entry name" value="Flavodoxin"/>
</dbReference>
<evidence type="ECO:0000256" key="1">
    <source>
        <dbReference type="ARBA" id="ARBA00001917"/>
    </source>
</evidence>
<dbReference type="PANTHER" id="PTHR42809:SF1">
    <property type="entry name" value="FLAVODOXIN 1"/>
    <property type="match status" value="1"/>
</dbReference>
<organism evidence="10 12">
    <name type="scientific">Bacillus glycinifermentans</name>
    <dbReference type="NCBI Taxonomy" id="1664069"/>
    <lineage>
        <taxon>Bacteria</taxon>
        <taxon>Bacillati</taxon>
        <taxon>Bacillota</taxon>
        <taxon>Bacilli</taxon>
        <taxon>Bacillales</taxon>
        <taxon>Bacillaceae</taxon>
        <taxon>Bacillus</taxon>
    </lineage>
</organism>
<evidence type="ECO:0000313" key="12">
    <source>
        <dbReference type="Proteomes" id="UP000036168"/>
    </source>
</evidence>
<dbReference type="SUPFAM" id="SSF52218">
    <property type="entry name" value="Flavoproteins"/>
    <property type="match status" value="1"/>
</dbReference>
<keyword evidence="7 8" id="KW-0249">Electron transport</keyword>
<evidence type="ECO:0000313" key="13">
    <source>
        <dbReference type="Proteomes" id="UP001341297"/>
    </source>
</evidence>
<keyword evidence="4 8" id="KW-0813">Transport</keyword>
<dbReference type="Gene3D" id="3.40.50.360">
    <property type="match status" value="1"/>
</dbReference>
<dbReference type="PANTHER" id="PTHR42809">
    <property type="entry name" value="FLAVODOXIN 2"/>
    <property type="match status" value="1"/>
</dbReference>
<dbReference type="EMBL" id="JARRTL010000009">
    <property type="protein sequence ID" value="MEC0485472.1"/>
    <property type="molecule type" value="Genomic_DNA"/>
</dbReference>
<comment type="cofactor">
    <cofactor evidence="1 8">
        <name>FMN</name>
        <dbReference type="ChEBI" id="CHEBI:58210"/>
    </cofactor>
</comment>
<dbReference type="GO" id="GO:0016651">
    <property type="term" value="F:oxidoreductase activity, acting on NAD(P)H"/>
    <property type="evidence" value="ECO:0007669"/>
    <property type="project" value="UniProtKB-ARBA"/>
</dbReference>
<dbReference type="RefSeq" id="WP_048353043.1">
    <property type="nucleotide sequence ID" value="NZ_CP023481.1"/>
</dbReference>
<evidence type="ECO:0000313" key="10">
    <source>
        <dbReference type="EMBL" id="KRT93488.1"/>
    </source>
</evidence>
<sequence length="158" mass="17559">MAKALIAFASMSGNTEDIASIIRDTLIEHSVDVTYLEIDDADIDLLPEYDYILIGTYTWGDGDLPYEAEPFFEDVSSLVLKGKKAACFGSGDYAYPRFCEAVNTFCGMLEKTGADLFPETLKIELAPETDEDIECCKEFALSFLRWAKHESGLESHVS</sequence>
<dbReference type="GO" id="GO:0009055">
    <property type="term" value="F:electron transfer activity"/>
    <property type="evidence" value="ECO:0007669"/>
    <property type="project" value="UniProtKB-UniRule"/>
</dbReference>
<dbReference type="InterPro" id="IPR010087">
    <property type="entry name" value="Flav_short"/>
</dbReference>
<evidence type="ECO:0000256" key="3">
    <source>
        <dbReference type="ARBA" id="ARBA00005267"/>
    </source>
</evidence>
<dbReference type="Pfam" id="PF00258">
    <property type="entry name" value="Flavodoxin_1"/>
    <property type="match status" value="1"/>
</dbReference>
<dbReference type="Proteomes" id="UP000036168">
    <property type="component" value="Unassembled WGS sequence"/>
</dbReference>
<gene>
    <name evidence="10" type="ORF">AB447_219070</name>
    <name evidence="11" type="ORF">P8828_11565</name>
</gene>
<evidence type="ECO:0000256" key="6">
    <source>
        <dbReference type="ARBA" id="ARBA00022643"/>
    </source>
</evidence>
<evidence type="ECO:0000256" key="4">
    <source>
        <dbReference type="ARBA" id="ARBA00022448"/>
    </source>
</evidence>
<keyword evidence="5 8" id="KW-0285">Flavoprotein</keyword>
<evidence type="ECO:0000256" key="2">
    <source>
        <dbReference type="ARBA" id="ARBA00003297"/>
    </source>
</evidence>
<protein>
    <recommendedName>
        <fullName evidence="8">Flavodoxin</fullName>
    </recommendedName>
</protein>
<dbReference type="STRING" id="1664069.BGLY_1622"/>
<reference evidence="10 12" key="1">
    <citation type="journal article" date="2015" name="Int. J. Syst. Evol. Microbiol.">
        <title>Bacillus glycinifermentans sp. nov., isolated from fermented soybean paste.</title>
        <authorList>
            <person name="Kim S.J."/>
            <person name="Dunlap C.A."/>
            <person name="Kwon S.W."/>
            <person name="Rooney A.P."/>
        </authorList>
    </citation>
    <scope>NUCLEOTIDE SEQUENCE [LARGE SCALE GENOMIC DNA]</scope>
    <source>
        <strain evidence="10 12">GO-13</strain>
    </source>
</reference>
<dbReference type="InterPro" id="IPR029039">
    <property type="entry name" value="Flavoprotein-like_sf"/>
</dbReference>
<dbReference type="EMBL" id="LECW02000021">
    <property type="protein sequence ID" value="KRT93488.1"/>
    <property type="molecule type" value="Genomic_DNA"/>
</dbReference>
<dbReference type="NCBIfam" id="TIGR01753">
    <property type="entry name" value="flav_short"/>
    <property type="match status" value="1"/>
</dbReference>
<dbReference type="GO" id="GO:0010181">
    <property type="term" value="F:FMN binding"/>
    <property type="evidence" value="ECO:0007669"/>
    <property type="project" value="UniProtKB-UniRule"/>
</dbReference>
<evidence type="ECO:0000256" key="8">
    <source>
        <dbReference type="RuleBase" id="RU367037"/>
    </source>
</evidence>
<proteinExistence type="inferred from homology"/>
<name>A0A0T6BPE2_9BACI</name>
<evidence type="ECO:0000313" key="11">
    <source>
        <dbReference type="EMBL" id="MEC0485472.1"/>
    </source>
</evidence>
<dbReference type="PROSITE" id="PS50902">
    <property type="entry name" value="FLAVODOXIN_LIKE"/>
    <property type="match status" value="1"/>
</dbReference>
<feature type="domain" description="Flavodoxin-like" evidence="9">
    <location>
        <begin position="4"/>
        <end position="144"/>
    </location>
</feature>
<reference evidence="10" key="2">
    <citation type="submission" date="2015-10" db="EMBL/GenBank/DDBJ databases">
        <authorList>
            <person name="Gilbert D.G."/>
        </authorList>
    </citation>
    <scope>NUCLEOTIDE SEQUENCE</scope>
    <source>
        <strain evidence="10">GO-13</strain>
    </source>
</reference>
<evidence type="ECO:0000256" key="5">
    <source>
        <dbReference type="ARBA" id="ARBA00022630"/>
    </source>
</evidence>
<evidence type="ECO:0000256" key="7">
    <source>
        <dbReference type="ARBA" id="ARBA00022982"/>
    </source>
</evidence>
<comment type="function">
    <text evidence="2 8">Low-potential electron donor to a number of redox enzymes.</text>
</comment>
<keyword evidence="13" id="KW-1185">Reference proteome</keyword>
<evidence type="ECO:0000259" key="9">
    <source>
        <dbReference type="PROSITE" id="PS50902"/>
    </source>
</evidence>
<dbReference type="AlphaFoldDB" id="A0A0T6BPE2"/>
<reference evidence="11 13" key="3">
    <citation type="submission" date="2023-03" db="EMBL/GenBank/DDBJ databases">
        <title>Agriculturally important microbes genome sequencing.</title>
        <authorList>
            <person name="Dunlap C."/>
        </authorList>
    </citation>
    <scope>NUCLEOTIDE SEQUENCE [LARGE SCALE GENOMIC DNA]</scope>
    <source>
        <strain evidence="11 13">CBP-3203</strain>
    </source>
</reference>
<dbReference type="NCBIfam" id="NF005216">
    <property type="entry name" value="PRK06703.1"/>
    <property type="match status" value="1"/>
</dbReference>
<keyword evidence="6 8" id="KW-0288">FMN</keyword>
<comment type="caution">
    <text evidence="10">The sequence shown here is derived from an EMBL/GenBank/DDBJ whole genome shotgun (WGS) entry which is preliminary data.</text>
</comment>
<accession>A0A0T6BPE2</accession>